<dbReference type="GO" id="GO:0016787">
    <property type="term" value="F:hydrolase activity"/>
    <property type="evidence" value="ECO:0007669"/>
    <property type="project" value="UniProtKB-KW"/>
</dbReference>
<keyword evidence="3" id="KW-0547">Nucleotide-binding</keyword>
<keyword evidence="1" id="KW-0597">Phosphoprotein</keyword>
<comment type="caution">
    <text evidence="3">The sequence shown here is derived from an EMBL/GenBank/DDBJ whole genome shotgun (WGS) entry which is preliminary data.</text>
</comment>
<dbReference type="PROSITE" id="PS50006">
    <property type="entry name" value="FHA_DOMAIN"/>
    <property type="match status" value="1"/>
</dbReference>
<dbReference type="InterPro" id="IPR008984">
    <property type="entry name" value="SMAD_FHA_dom_sf"/>
</dbReference>
<dbReference type="EC" id="3.6.3.-" evidence="3"/>
<gene>
    <name evidence="3" type="ORF">LAUMK4_05709</name>
</gene>
<dbReference type="SUPFAM" id="SSF49879">
    <property type="entry name" value="SMAD/FHA domain"/>
    <property type="match status" value="1"/>
</dbReference>
<dbReference type="GO" id="GO:0005524">
    <property type="term" value="F:ATP binding"/>
    <property type="evidence" value="ECO:0007669"/>
    <property type="project" value="UniProtKB-KW"/>
</dbReference>
<dbReference type="Gene3D" id="1.10.260.40">
    <property type="entry name" value="lambda repressor-like DNA-binding domains"/>
    <property type="match status" value="1"/>
</dbReference>
<accession>A0ABY6RS52</accession>
<dbReference type="InterPro" id="IPR000253">
    <property type="entry name" value="FHA_dom"/>
</dbReference>
<reference evidence="3 4" key="1">
    <citation type="submission" date="2018-09" db="EMBL/GenBank/DDBJ databases">
        <authorList>
            <person name="Tagini F."/>
        </authorList>
    </citation>
    <scope>NUCLEOTIDE SEQUENCE [LARGE SCALE GENOMIC DNA]</scope>
    <source>
        <strain evidence="3 4">MK4</strain>
    </source>
</reference>
<keyword evidence="4" id="KW-1185">Reference proteome</keyword>
<keyword evidence="3" id="KW-0067">ATP-binding</keyword>
<evidence type="ECO:0000259" key="2">
    <source>
        <dbReference type="PROSITE" id="PS50006"/>
    </source>
</evidence>
<name>A0ABY6RS52_9MYCO</name>
<dbReference type="InterPro" id="IPR001387">
    <property type="entry name" value="Cro/C1-type_HTH"/>
</dbReference>
<keyword evidence="3" id="KW-0378">Hydrolase</keyword>
<evidence type="ECO:0000256" key="1">
    <source>
        <dbReference type="ARBA" id="ARBA00022553"/>
    </source>
</evidence>
<dbReference type="Gene3D" id="2.60.200.20">
    <property type="match status" value="1"/>
</dbReference>
<evidence type="ECO:0000313" key="4">
    <source>
        <dbReference type="Proteomes" id="UP000271464"/>
    </source>
</evidence>
<dbReference type="Proteomes" id="UP000271464">
    <property type="component" value="Unassembled WGS sequence"/>
</dbReference>
<dbReference type="Pfam" id="PF00498">
    <property type="entry name" value="FHA"/>
    <property type="match status" value="1"/>
</dbReference>
<dbReference type="SUPFAM" id="SSF47413">
    <property type="entry name" value="lambda repressor-like DNA-binding domains"/>
    <property type="match status" value="1"/>
</dbReference>
<evidence type="ECO:0000313" key="3">
    <source>
        <dbReference type="EMBL" id="VBA32264.1"/>
    </source>
</evidence>
<protein>
    <submittedName>
        <fullName evidence="3">ABC transporter ATP-binding/permease protein</fullName>
        <ecNumber evidence="3">3.6.3.-</ecNumber>
    </submittedName>
</protein>
<dbReference type="Pfam" id="PF01381">
    <property type="entry name" value="HTH_3"/>
    <property type="match status" value="1"/>
</dbReference>
<feature type="domain" description="FHA" evidence="2">
    <location>
        <begin position="30"/>
        <end position="78"/>
    </location>
</feature>
<dbReference type="CDD" id="cd00093">
    <property type="entry name" value="HTH_XRE"/>
    <property type="match status" value="1"/>
</dbReference>
<proteinExistence type="predicted"/>
<sequence>MTSGPTTKTTPLRVRVGQAVHTLDPAAGVAVIGRDTRAAVKVDDERISRSHVRLEPHHAGWQAFDTSTNGMFVEGIRRSSVLITDPTTVHLGAPDGVAVTLTPQHRSNSALQESTQVIRPVDAEEEQWWDNESDPGVIRAGSAVAERRRQLGISQRSLDRDGIINAGALINFEKGRSWPRRSTLEKLEKVLDWPTGHITRIRRGAAAAPTSGPIRTAGPVTAASDEATEVFTDSVQAPLMAETVELAMHALVTAISELPEPADPDFSPKATKTLADLRRLERLASTAARNAKGSPSVILALSSVRRSYNDLMTRAARSPQATLGQRLYGARHRAELSLEEAANGAGLPVSVLEDAEAERTIAPEAARAIDNLIGQLSIS</sequence>
<dbReference type="RefSeq" id="WP_122526585.1">
    <property type="nucleotide sequence ID" value="NZ_UPHM01000152.1"/>
</dbReference>
<dbReference type="InterPro" id="IPR010982">
    <property type="entry name" value="Lambda_DNA-bd_dom_sf"/>
</dbReference>
<organism evidence="3 4">
    <name type="scientific">Mycobacterium persicum</name>
    <dbReference type="NCBI Taxonomy" id="1487726"/>
    <lineage>
        <taxon>Bacteria</taxon>
        <taxon>Bacillati</taxon>
        <taxon>Actinomycetota</taxon>
        <taxon>Actinomycetes</taxon>
        <taxon>Mycobacteriales</taxon>
        <taxon>Mycobacteriaceae</taxon>
        <taxon>Mycobacterium</taxon>
    </lineage>
</organism>
<dbReference type="EMBL" id="UPHM01000152">
    <property type="protein sequence ID" value="VBA32264.1"/>
    <property type="molecule type" value="Genomic_DNA"/>
</dbReference>